<evidence type="ECO:0000256" key="3">
    <source>
        <dbReference type="ARBA" id="ARBA00022679"/>
    </source>
</evidence>
<sequence length="250" mass="28502">MNLITLKKIVFGPVWLMRFHRINSLARKYRKTPELASQQVRLDRMIKYSKKMLKLLRIDVEITGMENLPSTGGVILTPNHKSNIDSVVLMKLFELNKEKGEEAHKMPTFIAKKELLKKRLVRNGLSLLDTFSIDRENFRESYKTLQDFGEYVKRISTYGVIFPEGTRVANPNEIGEFKSGAFKIAAMKYLPILPVTIVNSEQAFDKKRKGRLTIKIKIHSLIKANAVITQDSAAVGKRVREIVLSGLNNG</sequence>
<dbReference type="KEGG" id="mans:FRW55_02635"/>
<dbReference type="SMART" id="SM00563">
    <property type="entry name" value="PlsC"/>
    <property type="match status" value="1"/>
</dbReference>
<dbReference type="OrthoDB" id="9803035at2"/>
<dbReference type="Proteomes" id="UP000318927">
    <property type="component" value="Chromosome"/>
</dbReference>
<protein>
    <submittedName>
        <fullName evidence="7">1-acyl-sn-glycerol-3-phosphate acyltransferase</fullName>
    </submittedName>
</protein>
<dbReference type="CDD" id="cd07989">
    <property type="entry name" value="LPLAT_AGPAT-like"/>
    <property type="match status" value="1"/>
</dbReference>
<proteinExistence type="predicted"/>
<dbReference type="Pfam" id="PF01553">
    <property type="entry name" value="Acyltransferase"/>
    <property type="match status" value="1"/>
</dbReference>
<evidence type="ECO:0000256" key="1">
    <source>
        <dbReference type="ARBA" id="ARBA00005189"/>
    </source>
</evidence>
<dbReference type="AlphaFoldDB" id="A0A5B8JXP4"/>
<feature type="domain" description="Phospholipid/glycerol acyltransferase" evidence="6">
    <location>
        <begin position="74"/>
        <end position="200"/>
    </location>
</feature>
<keyword evidence="8" id="KW-1185">Reference proteome</keyword>
<dbReference type="SUPFAM" id="SSF69593">
    <property type="entry name" value="Glycerol-3-phosphate (1)-acyltransferase"/>
    <property type="match status" value="1"/>
</dbReference>
<dbReference type="RefSeq" id="WP_146368613.1">
    <property type="nucleotide sequence ID" value="NZ_CP042295.1"/>
</dbReference>
<keyword evidence="2" id="KW-0444">Lipid biosynthesis</keyword>
<dbReference type="GO" id="GO:0006654">
    <property type="term" value="P:phosphatidic acid biosynthetic process"/>
    <property type="evidence" value="ECO:0007669"/>
    <property type="project" value="TreeGrafter"/>
</dbReference>
<keyword evidence="3 7" id="KW-0808">Transferase</keyword>
<dbReference type="PANTHER" id="PTHR10434:SF64">
    <property type="entry name" value="1-ACYL-SN-GLYCEROL-3-PHOSPHATE ACYLTRANSFERASE-RELATED"/>
    <property type="match status" value="1"/>
</dbReference>
<dbReference type="GO" id="GO:0003841">
    <property type="term" value="F:1-acylglycerol-3-phosphate O-acyltransferase activity"/>
    <property type="evidence" value="ECO:0007669"/>
    <property type="project" value="TreeGrafter"/>
</dbReference>
<keyword evidence="4" id="KW-0443">Lipid metabolism</keyword>
<organism evidence="7 8">
    <name type="scientific">Mycoplasma anserisalpingitidis</name>
    <dbReference type="NCBI Taxonomy" id="519450"/>
    <lineage>
        <taxon>Bacteria</taxon>
        <taxon>Bacillati</taxon>
        <taxon>Mycoplasmatota</taxon>
        <taxon>Mollicutes</taxon>
        <taxon>Mycoplasmataceae</taxon>
        <taxon>Mycoplasma</taxon>
    </lineage>
</organism>
<evidence type="ECO:0000313" key="8">
    <source>
        <dbReference type="Proteomes" id="UP000318927"/>
    </source>
</evidence>
<reference evidence="7 8" key="1">
    <citation type="journal article" date="2019" name="Microbiol. Resour. Announc.">
        <title>Complete Genome Sequences of Three Mycoplasma anserisalpingitis (Mycoplasma sp. 1220) Strains.</title>
        <authorList>
            <person name="Grozner D."/>
            <person name="Forro B."/>
            <person name="Kovacs A.B."/>
            <person name="Marton S."/>
            <person name="Banyai K."/>
            <person name="Kreizinger Z."/>
            <person name="Sulyok K.M."/>
            <person name="Gyuranecz M."/>
        </authorList>
    </citation>
    <scope>NUCLEOTIDE SEQUENCE [LARGE SCALE GENOMIC DNA]</scope>
    <source>
        <strain evidence="7 8">ATCC:BAA-2147</strain>
    </source>
</reference>
<evidence type="ECO:0000313" key="7">
    <source>
        <dbReference type="EMBL" id="QDY87040.1"/>
    </source>
</evidence>
<keyword evidence="5 7" id="KW-0012">Acyltransferase</keyword>
<comment type="pathway">
    <text evidence="1">Lipid metabolism.</text>
</comment>
<evidence type="ECO:0000259" key="6">
    <source>
        <dbReference type="SMART" id="SM00563"/>
    </source>
</evidence>
<dbReference type="EMBL" id="CP042295">
    <property type="protein sequence ID" value="QDY87040.1"/>
    <property type="molecule type" value="Genomic_DNA"/>
</dbReference>
<dbReference type="PANTHER" id="PTHR10434">
    <property type="entry name" value="1-ACYL-SN-GLYCEROL-3-PHOSPHATE ACYLTRANSFERASE"/>
    <property type="match status" value="1"/>
</dbReference>
<dbReference type="InterPro" id="IPR002123">
    <property type="entry name" value="Plipid/glycerol_acylTrfase"/>
</dbReference>
<evidence type="ECO:0000256" key="5">
    <source>
        <dbReference type="ARBA" id="ARBA00023315"/>
    </source>
</evidence>
<evidence type="ECO:0000256" key="2">
    <source>
        <dbReference type="ARBA" id="ARBA00022516"/>
    </source>
</evidence>
<evidence type="ECO:0000256" key="4">
    <source>
        <dbReference type="ARBA" id="ARBA00023098"/>
    </source>
</evidence>
<accession>A0A5B8JXP4</accession>
<gene>
    <name evidence="7" type="ORF">FRW55_02635</name>
</gene>
<name>A0A5B8JXP4_9MOLU</name>